<comment type="caution">
    <text evidence="2">The sequence shown here is derived from an EMBL/GenBank/DDBJ whole genome shotgun (WGS) entry which is preliminary data.</text>
</comment>
<gene>
    <name evidence="2" type="ORF">A3C17_01500</name>
</gene>
<protein>
    <recommendedName>
        <fullName evidence="4">Type 4 fimbrial biogenesis protein PilX N-terminal domain-containing protein</fullName>
    </recommendedName>
</protein>
<proteinExistence type="predicted"/>
<keyword evidence="1" id="KW-0812">Transmembrane</keyword>
<feature type="transmembrane region" description="Helical" evidence="1">
    <location>
        <begin position="12"/>
        <end position="30"/>
    </location>
</feature>
<keyword evidence="1" id="KW-1133">Transmembrane helix</keyword>
<sequence>MTLRSDQRGVALFLTVLVMGTVAVAVLIGLTQQSVNAIVDARNAIDALHARETAFGCLDEAMIQLVGDGSWSSASVTLPDSICTVTLAIGSTIDVLVTATSGKVTRGVKANITLDPFTINDVQEALSL</sequence>
<keyword evidence="1" id="KW-0472">Membrane</keyword>
<evidence type="ECO:0008006" key="4">
    <source>
        <dbReference type="Google" id="ProtNLM"/>
    </source>
</evidence>
<evidence type="ECO:0000313" key="2">
    <source>
        <dbReference type="EMBL" id="OGL70041.1"/>
    </source>
</evidence>
<dbReference type="AlphaFoldDB" id="A0A1F7TVM0"/>
<accession>A0A1F7TVM0</accession>
<dbReference type="STRING" id="1802389.A3C17_01500"/>
<name>A0A1F7TVM0_9BACT</name>
<dbReference type="Proteomes" id="UP000177097">
    <property type="component" value="Unassembled WGS sequence"/>
</dbReference>
<reference evidence="2 3" key="1">
    <citation type="journal article" date="2016" name="Nat. Commun.">
        <title>Thousands of microbial genomes shed light on interconnected biogeochemical processes in an aquifer system.</title>
        <authorList>
            <person name="Anantharaman K."/>
            <person name="Brown C.T."/>
            <person name="Hug L.A."/>
            <person name="Sharon I."/>
            <person name="Castelle C.J."/>
            <person name="Probst A.J."/>
            <person name="Thomas B.C."/>
            <person name="Singh A."/>
            <person name="Wilkins M.J."/>
            <person name="Karaoz U."/>
            <person name="Brodie E.L."/>
            <person name="Williams K.H."/>
            <person name="Hubbard S.S."/>
            <person name="Banfield J.F."/>
        </authorList>
    </citation>
    <scope>NUCLEOTIDE SEQUENCE [LARGE SCALE GENOMIC DNA]</scope>
</reference>
<evidence type="ECO:0000313" key="3">
    <source>
        <dbReference type="Proteomes" id="UP000177097"/>
    </source>
</evidence>
<organism evidence="2 3">
    <name type="scientific">Candidatus Uhrbacteria bacterium RIFCSPHIGHO2_02_FULL_53_13</name>
    <dbReference type="NCBI Taxonomy" id="1802389"/>
    <lineage>
        <taxon>Bacteria</taxon>
        <taxon>Candidatus Uhriibacteriota</taxon>
    </lineage>
</organism>
<dbReference type="EMBL" id="MGDX01000037">
    <property type="protein sequence ID" value="OGL70041.1"/>
    <property type="molecule type" value="Genomic_DNA"/>
</dbReference>
<evidence type="ECO:0000256" key="1">
    <source>
        <dbReference type="SAM" id="Phobius"/>
    </source>
</evidence>